<dbReference type="OrthoDB" id="4061233at2759"/>
<protein>
    <submittedName>
        <fullName evidence="3">Mitophagy protein atg32</fullName>
    </submittedName>
</protein>
<keyword evidence="4" id="KW-1185">Reference proteome</keyword>
<sequence>MVLDHQHREKKGSSSRNMAPNSSSMNIRPCSEGQAWEDKGLLDPHLSVLELLGKTGSSPSPLGQSLVTSIDISNHHNVIDNISGSWQTIQPLDLGASFIPERCSSQTTNGSILSSSDTSEEEQDLLQAPAADIINIIKQGQDGASVASPSHPFKQLHTVISLPMPPRERTFYGEQEEEVVCIDNDDDNGVYEEDSVTITKSLTSSTNSFVMPKLSLSRKNPVFRLLVLGRAGTKFYQSTPKEYQSLFELPKSHDSTIFPQYTGIVVVFQELKEMVSLLNRIVEYAQGKPIIPICQPGQTIQVKNVLKSFLKNSLIKLLYPPVVVTNRKDMKKMFERLQDLSLEYVQDENNEGQDEDNDDEPIQTYSRSYNRNKRAGSSKRKSSKSSKKSKKKKQRSSTKWFTWGVSITIGISFGCCVTYFVTAAYDHQTIRSFNSQSSLLASFLSLDSSRDTVNSATTTPASSSEQFLWFDKGTLQINFNSDGFIMKSLNVIKETWGKMNDFFLTALYRPLNFLDNLNKNPDFSVDESNRILALGYILL</sequence>
<keyword evidence="2" id="KW-1133">Transmembrane helix</keyword>
<feature type="region of interest" description="Disordered" evidence="1">
    <location>
        <begin position="1"/>
        <end position="32"/>
    </location>
</feature>
<dbReference type="Proteomes" id="UP000501346">
    <property type="component" value="Chromosome SeIX"/>
</dbReference>
<keyword evidence="2" id="KW-0812">Transmembrane</keyword>
<keyword evidence="2" id="KW-0472">Membrane</keyword>
<dbReference type="AlphaFoldDB" id="A0A6C1EAL4"/>
<feature type="compositionally biased region" description="Low complexity" evidence="1">
    <location>
        <begin position="14"/>
        <end position="26"/>
    </location>
</feature>
<evidence type="ECO:0000256" key="2">
    <source>
        <dbReference type="SAM" id="Phobius"/>
    </source>
</evidence>
<reference evidence="3 4" key="1">
    <citation type="journal article" date="2019" name="BMC Genomics">
        <title>Chromosome level assembly and comparative genome analysis confirm lager-brewing yeasts originated from a single hybridization.</title>
        <authorList>
            <person name="Salazar A.N."/>
            <person name="Gorter de Vries A.R."/>
            <person name="van den Broek M."/>
            <person name="Brouwers N."/>
            <person name="de la Torre Cortes P."/>
            <person name="Kuijpers N.G.A."/>
            <person name="Daran J.G."/>
            <person name="Abeel T."/>
        </authorList>
    </citation>
    <scope>NUCLEOTIDE SEQUENCE [LARGE SCALE GENOMIC DNA]</scope>
    <source>
        <strain evidence="3 4">CBS 1483</strain>
    </source>
</reference>
<dbReference type="EMBL" id="CP049006">
    <property type="protein sequence ID" value="QID85747.1"/>
    <property type="molecule type" value="Genomic_DNA"/>
</dbReference>
<gene>
    <name evidence="3" type="primary">ATG32_2</name>
    <name evidence="3" type="ORF">GRS66_008332</name>
</gene>
<evidence type="ECO:0000256" key="1">
    <source>
        <dbReference type="SAM" id="MobiDB-lite"/>
    </source>
</evidence>
<feature type="compositionally biased region" description="Basic residues" evidence="1">
    <location>
        <begin position="370"/>
        <end position="394"/>
    </location>
</feature>
<proteinExistence type="predicted"/>
<feature type="compositionally biased region" description="Acidic residues" evidence="1">
    <location>
        <begin position="348"/>
        <end position="361"/>
    </location>
</feature>
<evidence type="ECO:0000313" key="4">
    <source>
        <dbReference type="Proteomes" id="UP000501346"/>
    </source>
</evidence>
<name>A0A6C1EAL4_SACPS</name>
<evidence type="ECO:0000313" key="3">
    <source>
        <dbReference type="EMBL" id="QID85747.1"/>
    </source>
</evidence>
<dbReference type="CDD" id="cd19929">
    <property type="entry name" value="psREC_Atg32"/>
    <property type="match status" value="1"/>
</dbReference>
<organism evidence="3 4">
    <name type="scientific">Saccharomyces pastorianus</name>
    <name type="common">Lager yeast</name>
    <name type="synonym">Saccharomyces cerevisiae x Saccharomyces eubayanus</name>
    <dbReference type="NCBI Taxonomy" id="27292"/>
    <lineage>
        <taxon>Eukaryota</taxon>
        <taxon>Fungi</taxon>
        <taxon>Dikarya</taxon>
        <taxon>Ascomycota</taxon>
        <taxon>Saccharomycotina</taxon>
        <taxon>Saccharomycetes</taxon>
        <taxon>Saccharomycetales</taxon>
        <taxon>Saccharomycetaceae</taxon>
        <taxon>Saccharomyces</taxon>
    </lineage>
</organism>
<feature type="transmembrane region" description="Helical" evidence="2">
    <location>
        <begin position="400"/>
        <end position="425"/>
    </location>
</feature>
<feature type="region of interest" description="Disordered" evidence="1">
    <location>
        <begin position="348"/>
        <end position="394"/>
    </location>
</feature>
<accession>A0A6C1EAL4</accession>